<comment type="caution">
    <text evidence="8">The sequence shown here is derived from an EMBL/GenBank/DDBJ whole genome shotgun (WGS) entry which is preliminary data.</text>
</comment>
<evidence type="ECO:0000256" key="4">
    <source>
        <dbReference type="ARBA" id="ARBA00023163"/>
    </source>
</evidence>
<evidence type="ECO:0000259" key="7">
    <source>
        <dbReference type="PROSITE" id="PS51754"/>
    </source>
</evidence>
<gene>
    <name evidence="8" type="ORF">Nepgr_011823</name>
</gene>
<comment type="function">
    <text evidence="6">Transcriptional repressor that regulates multiple aspects of plant growth and development.</text>
</comment>
<name>A0AAD3SF14_NEPGR</name>
<protein>
    <recommendedName>
        <fullName evidence="6">Transcription repressor</fullName>
    </recommendedName>
    <alternativeName>
        <fullName evidence="6">Ovate family protein</fullName>
    </alternativeName>
</protein>
<keyword evidence="9" id="KW-1185">Reference proteome</keyword>
<keyword evidence="4 6" id="KW-0804">Transcription</keyword>
<dbReference type="NCBIfam" id="TIGR01568">
    <property type="entry name" value="A_thal_3678"/>
    <property type="match status" value="1"/>
</dbReference>
<comment type="subcellular location">
    <subcellularLocation>
        <location evidence="1 6">Nucleus</location>
    </subcellularLocation>
</comment>
<dbReference type="InterPro" id="IPR006458">
    <property type="entry name" value="Ovate_C"/>
</dbReference>
<dbReference type="Pfam" id="PF04844">
    <property type="entry name" value="Ovate"/>
    <property type="match status" value="1"/>
</dbReference>
<keyword evidence="2 6" id="KW-0678">Repressor</keyword>
<feature type="domain" description="OVATE" evidence="7">
    <location>
        <begin position="26"/>
        <end position="85"/>
    </location>
</feature>
<dbReference type="EMBL" id="BSYO01000009">
    <property type="protein sequence ID" value="GMH09982.1"/>
    <property type="molecule type" value="Genomic_DNA"/>
</dbReference>
<evidence type="ECO:0000256" key="1">
    <source>
        <dbReference type="ARBA" id="ARBA00004123"/>
    </source>
</evidence>
<reference evidence="8" key="1">
    <citation type="submission" date="2023-05" db="EMBL/GenBank/DDBJ databases">
        <title>Nepenthes gracilis genome sequencing.</title>
        <authorList>
            <person name="Fukushima K."/>
        </authorList>
    </citation>
    <scope>NUCLEOTIDE SEQUENCE</scope>
    <source>
        <strain evidence="8">SING2019-196</strain>
    </source>
</reference>
<dbReference type="PANTHER" id="PTHR33057:SF70">
    <property type="entry name" value="TRANSCRIPTION REPRESSOR-RELATED"/>
    <property type="match status" value="1"/>
</dbReference>
<dbReference type="PROSITE" id="PS51754">
    <property type="entry name" value="OVATE"/>
    <property type="match status" value="1"/>
</dbReference>
<organism evidence="8 9">
    <name type="scientific">Nepenthes gracilis</name>
    <name type="common">Slender pitcher plant</name>
    <dbReference type="NCBI Taxonomy" id="150966"/>
    <lineage>
        <taxon>Eukaryota</taxon>
        <taxon>Viridiplantae</taxon>
        <taxon>Streptophyta</taxon>
        <taxon>Embryophyta</taxon>
        <taxon>Tracheophyta</taxon>
        <taxon>Spermatophyta</taxon>
        <taxon>Magnoliopsida</taxon>
        <taxon>eudicotyledons</taxon>
        <taxon>Gunneridae</taxon>
        <taxon>Pentapetalae</taxon>
        <taxon>Caryophyllales</taxon>
        <taxon>Nepenthaceae</taxon>
        <taxon>Nepenthes</taxon>
    </lineage>
</organism>
<dbReference type="PANTHER" id="PTHR33057">
    <property type="entry name" value="TRANSCRIPTION REPRESSOR OFP7-RELATED"/>
    <property type="match status" value="1"/>
</dbReference>
<evidence type="ECO:0000313" key="9">
    <source>
        <dbReference type="Proteomes" id="UP001279734"/>
    </source>
</evidence>
<proteinExistence type="predicted"/>
<sequence>MDYPSSSSDDPHCVRFGLVGSRTVAIEKESDDPYFDFRQSMLQMIRENEIRSKDDLKELLNCFLQLNSPCLHGIIIRAFTEIWNNFFFFTPSATAGRCYRSNISPKVYVRSKPYEI</sequence>
<keyword evidence="5 6" id="KW-0539">Nucleus</keyword>
<evidence type="ECO:0000256" key="3">
    <source>
        <dbReference type="ARBA" id="ARBA00023015"/>
    </source>
</evidence>
<dbReference type="AlphaFoldDB" id="A0AAD3SF14"/>
<dbReference type="Proteomes" id="UP001279734">
    <property type="component" value="Unassembled WGS sequence"/>
</dbReference>
<evidence type="ECO:0000256" key="6">
    <source>
        <dbReference type="RuleBase" id="RU367028"/>
    </source>
</evidence>
<evidence type="ECO:0000256" key="2">
    <source>
        <dbReference type="ARBA" id="ARBA00022491"/>
    </source>
</evidence>
<evidence type="ECO:0000256" key="5">
    <source>
        <dbReference type="ARBA" id="ARBA00023242"/>
    </source>
</evidence>
<dbReference type="GO" id="GO:0005634">
    <property type="term" value="C:nucleus"/>
    <property type="evidence" value="ECO:0007669"/>
    <property type="project" value="UniProtKB-SubCell"/>
</dbReference>
<dbReference type="InterPro" id="IPR038933">
    <property type="entry name" value="Ovate"/>
</dbReference>
<dbReference type="GO" id="GO:0045892">
    <property type="term" value="P:negative regulation of DNA-templated transcription"/>
    <property type="evidence" value="ECO:0007669"/>
    <property type="project" value="UniProtKB-UniRule"/>
</dbReference>
<evidence type="ECO:0000313" key="8">
    <source>
        <dbReference type="EMBL" id="GMH09982.1"/>
    </source>
</evidence>
<accession>A0AAD3SF14</accession>
<keyword evidence="3 6" id="KW-0805">Transcription regulation</keyword>